<evidence type="ECO:0000313" key="1">
    <source>
        <dbReference type="EMBL" id="ADN08879.1"/>
    </source>
</evidence>
<evidence type="ECO:0000313" key="2">
    <source>
        <dbReference type="Proteomes" id="UP000007803"/>
    </source>
</evidence>
<sequence length="132" mass="14975">MIKSIVIITLLTFYANAFMVESSYEKAHAKALKAGKSLVVFLTKKNCPQCNVELAKIIHNKAISLAINKYAVFVIIKEGQKESYPIEMLYTTQYPALFILDNNELPQCSASIAKFDIQHIIQCFSFNGDWYN</sequence>
<dbReference type="InterPro" id="IPR036249">
    <property type="entry name" value="Thioredoxin-like_sf"/>
</dbReference>
<name>E0UR69_SULAO</name>
<proteinExistence type="predicted"/>
<dbReference type="Pfam" id="PF13899">
    <property type="entry name" value="Thioredoxin_7"/>
    <property type="match status" value="1"/>
</dbReference>
<dbReference type="OrthoDB" id="5334759at2"/>
<evidence type="ECO:0008006" key="3">
    <source>
        <dbReference type="Google" id="ProtNLM"/>
    </source>
</evidence>
<dbReference type="AlphaFoldDB" id="E0UR69"/>
<dbReference type="RefSeq" id="WP_013326635.1">
    <property type="nucleotide sequence ID" value="NC_014506.1"/>
</dbReference>
<dbReference type="EMBL" id="CP002205">
    <property type="protein sequence ID" value="ADN08879.1"/>
    <property type="molecule type" value="Genomic_DNA"/>
</dbReference>
<dbReference type="KEGG" id="sua:Saut_0830"/>
<dbReference type="SUPFAM" id="SSF52833">
    <property type="entry name" value="Thioredoxin-like"/>
    <property type="match status" value="1"/>
</dbReference>
<reference evidence="2" key="1">
    <citation type="journal article" date="2010" name="Stand. Genomic Sci.">
        <title>Complete genome sequence of Sulfurimonas autotrophica type strain (OK10).</title>
        <authorList>
            <person name="Sikorski J."/>
            <person name="Munk C."/>
            <person name="Lapidus A."/>
            <person name="Djao O."/>
            <person name="Lucas S."/>
            <person name="Glavina Del Rio T."/>
            <person name="Nolan M."/>
            <person name="Tice H."/>
            <person name="Han C."/>
            <person name="Cheng J."/>
            <person name="Tapia R."/>
            <person name="Goodwin L."/>
            <person name="Pitluck S."/>
            <person name="Liolios K."/>
            <person name="Ivanova N."/>
            <person name="Mavromatis K."/>
            <person name="Mikhailova N."/>
            <person name="Pati A."/>
            <person name="Sims D."/>
            <person name="Meincke L."/>
            <person name="Brettin T."/>
            <person name="Detter J."/>
            <person name="Chen A."/>
            <person name="Palaniappan K."/>
            <person name="Land M."/>
            <person name="Hauser L."/>
            <person name="Chang Y."/>
            <person name="Jeffries C."/>
            <person name="Rohde M."/>
            <person name="Lang E."/>
            <person name="Spring S."/>
            <person name="Goker M."/>
            <person name="Woyke T."/>
            <person name="Bristow J."/>
            <person name="Eisen J."/>
            <person name="Markowitz V."/>
            <person name="Hugenholtz P."/>
            <person name="Kyrpides N."/>
            <person name="Klenk H."/>
        </authorList>
    </citation>
    <scope>NUCLEOTIDE SEQUENCE [LARGE SCALE GENOMIC DNA]</scope>
    <source>
        <strain evidence="2">ATCC BAA-671 / DSM 16294 / JCM 11897 / OK10</strain>
    </source>
</reference>
<gene>
    <name evidence="1" type="ordered locus">Saut_0830</name>
</gene>
<dbReference type="Proteomes" id="UP000007803">
    <property type="component" value="Chromosome"/>
</dbReference>
<organism evidence="1 2">
    <name type="scientific">Sulfurimonas autotrophica (strain ATCC BAA-671 / DSM 16294 / JCM 11897 / OK10)</name>
    <dbReference type="NCBI Taxonomy" id="563040"/>
    <lineage>
        <taxon>Bacteria</taxon>
        <taxon>Pseudomonadati</taxon>
        <taxon>Campylobacterota</taxon>
        <taxon>Epsilonproteobacteria</taxon>
        <taxon>Campylobacterales</taxon>
        <taxon>Sulfurimonadaceae</taxon>
        <taxon>Sulfurimonas</taxon>
    </lineage>
</organism>
<dbReference type="Gene3D" id="3.40.30.10">
    <property type="entry name" value="Glutaredoxin"/>
    <property type="match status" value="1"/>
</dbReference>
<accession>E0UR69</accession>
<keyword evidence="2" id="KW-1185">Reference proteome</keyword>
<dbReference type="STRING" id="563040.Saut_0830"/>
<protein>
    <recommendedName>
        <fullName evidence="3">Thioredoxin family protein</fullName>
    </recommendedName>
</protein>
<dbReference type="HOGENOM" id="CLU_1916007_0_0_7"/>